<protein>
    <submittedName>
        <fullName evidence="2">Uncharacterized protein</fullName>
    </submittedName>
</protein>
<keyword evidence="3" id="KW-1185">Reference proteome</keyword>
<dbReference type="GeneID" id="37011099"/>
<dbReference type="EMBL" id="KZ819324">
    <property type="protein sequence ID" value="PWN21722.1"/>
    <property type="molecule type" value="Genomic_DNA"/>
</dbReference>
<feature type="region of interest" description="Disordered" evidence="1">
    <location>
        <begin position="153"/>
        <end position="181"/>
    </location>
</feature>
<evidence type="ECO:0000256" key="1">
    <source>
        <dbReference type="SAM" id="MobiDB-lite"/>
    </source>
</evidence>
<evidence type="ECO:0000313" key="2">
    <source>
        <dbReference type="EMBL" id="PWN21722.1"/>
    </source>
</evidence>
<reference evidence="2 3" key="1">
    <citation type="journal article" date="2018" name="Mol. Biol. Evol.">
        <title>Broad Genomic Sampling Reveals a Smut Pathogenic Ancestry of the Fungal Clade Ustilaginomycotina.</title>
        <authorList>
            <person name="Kijpornyongpan T."/>
            <person name="Mondo S.J."/>
            <person name="Barry K."/>
            <person name="Sandor L."/>
            <person name="Lee J."/>
            <person name="Lipzen A."/>
            <person name="Pangilinan J."/>
            <person name="LaButti K."/>
            <person name="Hainaut M."/>
            <person name="Henrissat B."/>
            <person name="Grigoriev I.V."/>
            <person name="Spatafora J.W."/>
            <person name="Aime M.C."/>
        </authorList>
    </citation>
    <scope>NUCLEOTIDE SEQUENCE [LARGE SCALE GENOMIC DNA]</scope>
    <source>
        <strain evidence="2 3">MCA 4718</strain>
    </source>
</reference>
<proteinExistence type="predicted"/>
<accession>A0A316U971</accession>
<dbReference type="Proteomes" id="UP000245942">
    <property type="component" value="Unassembled WGS sequence"/>
</dbReference>
<organism evidence="2 3">
    <name type="scientific">Pseudomicrostroma glucosiphilum</name>
    <dbReference type="NCBI Taxonomy" id="1684307"/>
    <lineage>
        <taxon>Eukaryota</taxon>
        <taxon>Fungi</taxon>
        <taxon>Dikarya</taxon>
        <taxon>Basidiomycota</taxon>
        <taxon>Ustilaginomycotina</taxon>
        <taxon>Exobasidiomycetes</taxon>
        <taxon>Microstromatales</taxon>
        <taxon>Microstromatales incertae sedis</taxon>
        <taxon>Pseudomicrostroma</taxon>
    </lineage>
</organism>
<evidence type="ECO:0000313" key="3">
    <source>
        <dbReference type="Proteomes" id="UP000245942"/>
    </source>
</evidence>
<gene>
    <name evidence="2" type="ORF">BCV69DRAFT_153078</name>
</gene>
<dbReference type="RefSeq" id="XP_025348882.1">
    <property type="nucleotide sequence ID" value="XM_025489365.1"/>
</dbReference>
<feature type="compositionally biased region" description="Polar residues" evidence="1">
    <location>
        <begin position="153"/>
        <end position="165"/>
    </location>
</feature>
<dbReference type="AlphaFoldDB" id="A0A316U971"/>
<feature type="compositionally biased region" description="Basic and acidic residues" evidence="1">
    <location>
        <begin position="166"/>
        <end position="179"/>
    </location>
</feature>
<name>A0A316U971_9BASI</name>
<feature type="region of interest" description="Disordered" evidence="1">
    <location>
        <begin position="211"/>
        <end position="249"/>
    </location>
</feature>
<sequence length="306" mass="33404">MSVTLLSRHMHTMPRSRSGRCRPAWDLVAAISLISWTAYTFCGPQLPVVVKKVQRARSTTAQRPTSYNHRQAPDMKVLLLLASLAMQSLSTRASSVDSGFPLGVRKLSHQHSHPYNAGFTDVPKSMQCPGYSPPPTVKKTCAPFSFNITCTSTSTSDSALTPTSRSAEEDKMDKERQDDCSAQLPQILQRITTDESTWNCLTLRAASSSALSPVPLSARQSEEGKEDPAETNQADAHQSHKAKGSTKETKSTILLPSVDVRCHMENWLPIWLNNTAWNATGAMPSATGGLVGGEWAFGTRLETCIE</sequence>